<dbReference type="GO" id="GO:0005737">
    <property type="term" value="C:cytoplasm"/>
    <property type="evidence" value="ECO:0007669"/>
    <property type="project" value="TreeGrafter"/>
</dbReference>
<keyword evidence="4" id="KW-0489">Methyltransferase</keyword>
<dbReference type="PANTHER" id="PTHR21404">
    <property type="entry name" value="HEN1"/>
    <property type="match status" value="1"/>
</dbReference>
<keyword evidence="8" id="KW-0460">Magnesium</keyword>
<reference evidence="13" key="1">
    <citation type="submission" date="2025-05" db="UniProtKB">
        <authorList>
            <consortium name="RefSeq"/>
        </authorList>
    </citation>
    <scope>NUCLEOTIDE SEQUENCE [LARGE SCALE GENOMIC DNA]</scope>
    <source>
        <strain evidence="13">14028-0561.14</strain>
    </source>
</reference>
<evidence type="ECO:0000256" key="8">
    <source>
        <dbReference type="ARBA" id="ARBA00022842"/>
    </source>
</evidence>
<dbReference type="AlphaFoldDB" id="A0A6P4HSP7"/>
<sequence>MFSYKFPCGDFQTLTTMTEDNFVFDPPVYEQRYCAAIQILEDPRWTQQIKKVVEFGCAEMRLFHLMRRIETIETIVLVDIDEPLLKKTCTAINPLVADYLRHRAGPLRAEIWQGSIADSSEELQDTDAVIALELIEHVYDDVLSKIPSNVFGFMQPKVVVFSTPNSDFNVVFTRFKPLLPNGFRHEDHKFEWTREEFKTWCMGIVEQYPNYVFSLLGVGNPPKDMESVGHVSQIAIFVRKDILEMPLVNPLSVLPKPYTEDSGSYKLIHAVDYPFYVDSRTEKEKIWDEVQCELQRFKRIANSAEIEQEIYTDIIKMPIAHLLERLQITGATEEILKTVLQEKSLKIEDDCVIIEDSEESGESEPYDLSDHFSQEAVLSDRDEEEEWDLANN</sequence>
<keyword evidence="5" id="KW-0808">Transferase</keyword>
<evidence type="ECO:0000256" key="11">
    <source>
        <dbReference type="ARBA" id="ARBA00035025"/>
    </source>
</evidence>
<accession>A0A6P4HSP7</accession>
<dbReference type="SUPFAM" id="SSF53335">
    <property type="entry name" value="S-adenosyl-L-methionine-dependent methyltransferases"/>
    <property type="match status" value="1"/>
</dbReference>
<evidence type="ECO:0000256" key="4">
    <source>
        <dbReference type="ARBA" id="ARBA00022603"/>
    </source>
</evidence>
<reference evidence="14" key="2">
    <citation type="submission" date="2025-08" db="UniProtKB">
        <authorList>
            <consortium name="RefSeq"/>
        </authorList>
    </citation>
    <scope>IDENTIFICATION</scope>
    <source>
        <strain evidence="14">14028-0561.14</strain>
        <tissue evidence="14">Whole fly</tissue>
    </source>
</reference>
<dbReference type="InterPro" id="IPR029063">
    <property type="entry name" value="SAM-dependent_MTases_sf"/>
</dbReference>
<comment type="similarity">
    <text evidence="2">Belongs to the methyltransferase superfamily. HEN1 family.</text>
</comment>
<gene>
    <name evidence="14" type="primary">Hen1</name>
</gene>
<dbReference type="PANTHER" id="PTHR21404:SF3">
    <property type="entry name" value="SMALL RNA 2'-O-METHYLTRANSFERASE"/>
    <property type="match status" value="1"/>
</dbReference>
<dbReference type="GO" id="GO:0001510">
    <property type="term" value="P:RNA methylation"/>
    <property type="evidence" value="ECO:0007669"/>
    <property type="project" value="InterPro"/>
</dbReference>
<evidence type="ECO:0000256" key="1">
    <source>
        <dbReference type="ARBA" id="ARBA00001946"/>
    </source>
</evidence>
<dbReference type="EC" id="2.1.1.386" evidence="11"/>
<evidence type="ECO:0000313" key="13">
    <source>
        <dbReference type="Proteomes" id="UP001652661"/>
    </source>
</evidence>
<dbReference type="OrthoDB" id="2154311at2759"/>
<dbReference type="Proteomes" id="UP001652661">
    <property type="component" value="Chromosome 2R"/>
</dbReference>
<dbReference type="GO" id="GO:0030422">
    <property type="term" value="P:siRNA processing"/>
    <property type="evidence" value="ECO:0007669"/>
    <property type="project" value="TreeGrafter"/>
</dbReference>
<keyword evidence="7" id="KW-0479">Metal-binding</keyword>
<keyword evidence="6" id="KW-0949">S-adenosyl-L-methionine</keyword>
<dbReference type="GO" id="GO:0005634">
    <property type="term" value="C:nucleus"/>
    <property type="evidence" value="ECO:0007669"/>
    <property type="project" value="TreeGrafter"/>
</dbReference>
<name>A0A6P4HSP7_DROKI</name>
<dbReference type="GO" id="GO:0003723">
    <property type="term" value="F:RNA binding"/>
    <property type="evidence" value="ECO:0007669"/>
    <property type="project" value="UniProtKB-KW"/>
</dbReference>
<dbReference type="GO" id="GO:0090486">
    <property type="term" value="F:small RNA 2'-O-methyltransferase activity"/>
    <property type="evidence" value="ECO:0007669"/>
    <property type="project" value="UniProtKB-EC"/>
</dbReference>
<evidence type="ECO:0000256" key="9">
    <source>
        <dbReference type="ARBA" id="ARBA00022884"/>
    </source>
</evidence>
<proteinExistence type="inferred from homology"/>
<evidence type="ECO:0000256" key="2">
    <source>
        <dbReference type="ARBA" id="ARBA00009026"/>
    </source>
</evidence>
<keyword evidence="10" id="KW-0943">RNA-mediated gene silencing</keyword>
<keyword evidence="9" id="KW-0694">RNA-binding</keyword>
<dbReference type="FunFam" id="3.40.50.150:FF:000124">
    <property type="entry name" value="HEN methyltransferase 1"/>
    <property type="match status" value="1"/>
</dbReference>
<evidence type="ECO:0000256" key="10">
    <source>
        <dbReference type="ARBA" id="ARBA00023158"/>
    </source>
</evidence>
<dbReference type="GO" id="GO:0034587">
    <property type="term" value="P:piRNA processing"/>
    <property type="evidence" value="ECO:0007669"/>
    <property type="project" value="TreeGrafter"/>
</dbReference>
<keyword evidence="13" id="KW-1185">Reference proteome</keyword>
<organism evidence="13 14">
    <name type="scientific">Drosophila kikkawai</name>
    <name type="common">Fruit fly</name>
    <dbReference type="NCBI Taxonomy" id="30033"/>
    <lineage>
        <taxon>Eukaryota</taxon>
        <taxon>Metazoa</taxon>
        <taxon>Ecdysozoa</taxon>
        <taxon>Arthropoda</taxon>
        <taxon>Hexapoda</taxon>
        <taxon>Insecta</taxon>
        <taxon>Pterygota</taxon>
        <taxon>Neoptera</taxon>
        <taxon>Endopterygota</taxon>
        <taxon>Diptera</taxon>
        <taxon>Brachycera</taxon>
        <taxon>Muscomorpha</taxon>
        <taxon>Ephydroidea</taxon>
        <taxon>Drosophilidae</taxon>
        <taxon>Drosophila</taxon>
        <taxon>Sophophora</taxon>
    </lineage>
</organism>
<evidence type="ECO:0000256" key="5">
    <source>
        <dbReference type="ARBA" id="ARBA00022679"/>
    </source>
</evidence>
<evidence type="ECO:0000256" key="3">
    <source>
        <dbReference type="ARBA" id="ARBA00021330"/>
    </source>
</evidence>
<evidence type="ECO:0000313" key="14">
    <source>
        <dbReference type="RefSeq" id="XP_017019062.1"/>
    </source>
</evidence>
<comment type="cofactor">
    <cofactor evidence="1">
        <name>Mg(2+)</name>
        <dbReference type="ChEBI" id="CHEBI:18420"/>
    </cofactor>
</comment>
<evidence type="ECO:0000256" key="12">
    <source>
        <dbReference type="ARBA" id="ARBA00048418"/>
    </source>
</evidence>
<dbReference type="RefSeq" id="XP_017019062.1">
    <property type="nucleotide sequence ID" value="XM_017163573.2"/>
</dbReference>
<dbReference type="GO" id="GO:0046872">
    <property type="term" value="F:metal ion binding"/>
    <property type="evidence" value="ECO:0007669"/>
    <property type="project" value="UniProtKB-KW"/>
</dbReference>
<evidence type="ECO:0000256" key="6">
    <source>
        <dbReference type="ARBA" id="ARBA00022691"/>
    </source>
</evidence>
<dbReference type="InterPro" id="IPR026610">
    <property type="entry name" value="Hen1"/>
</dbReference>
<evidence type="ECO:0000256" key="7">
    <source>
        <dbReference type="ARBA" id="ARBA00022723"/>
    </source>
</evidence>
<dbReference type="Gene3D" id="3.40.50.150">
    <property type="entry name" value="Vaccinia Virus protein VP39"/>
    <property type="match status" value="1"/>
</dbReference>
<protein>
    <recommendedName>
        <fullName evidence="3">Small RNA 2'-O-methyltransferase</fullName>
        <ecNumber evidence="11">2.1.1.386</ecNumber>
    </recommendedName>
</protein>
<comment type="catalytic activity">
    <reaction evidence="12">
        <text>small RNA 3'-end nucleotide + S-adenosyl-L-methionine = small RNA 3'-end 2'-O-methylnucleotide + S-adenosyl-L-homocysteine + H(+)</text>
        <dbReference type="Rhea" id="RHEA:37887"/>
        <dbReference type="Rhea" id="RHEA-COMP:10415"/>
        <dbReference type="Rhea" id="RHEA-COMP:10416"/>
        <dbReference type="ChEBI" id="CHEBI:15378"/>
        <dbReference type="ChEBI" id="CHEBI:57856"/>
        <dbReference type="ChEBI" id="CHEBI:59789"/>
        <dbReference type="ChEBI" id="CHEBI:74896"/>
        <dbReference type="ChEBI" id="CHEBI:74898"/>
        <dbReference type="EC" id="2.1.1.386"/>
    </reaction>
</comment>